<protein>
    <submittedName>
        <fullName evidence="5">LSU ribosomal protein L4p (L1e)</fullName>
    </submittedName>
</protein>
<feature type="region of interest" description="Disordered" evidence="4">
    <location>
        <begin position="42"/>
        <end position="65"/>
    </location>
</feature>
<evidence type="ECO:0000256" key="1">
    <source>
        <dbReference type="ARBA" id="ARBA00010528"/>
    </source>
</evidence>
<dbReference type="InterPro" id="IPR013005">
    <property type="entry name" value="Ribosomal_uL4-like"/>
</dbReference>
<dbReference type="GO" id="GO:1990904">
    <property type="term" value="C:ribonucleoprotein complex"/>
    <property type="evidence" value="ECO:0007669"/>
    <property type="project" value="UniProtKB-KW"/>
</dbReference>
<dbReference type="Gene3D" id="3.40.1370.10">
    <property type="match status" value="1"/>
</dbReference>
<dbReference type="EMBL" id="FPHG01000010">
    <property type="protein sequence ID" value="SFV51654.1"/>
    <property type="molecule type" value="Genomic_DNA"/>
</dbReference>
<evidence type="ECO:0000256" key="4">
    <source>
        <dbReference type="SAM" id="MobiDB-lite"/>
    </source>
</evidence>
<dbReference type="GO" id="GO:0006412">
    <property type="term" value="P:translation"/>
    <property type="evidence" value="ECO:0007669"/>
    <property type="project" value="InterPro"/>
</dbReference>
<dbReference type="PANTHER" id="PTHR10746:SF6">
    <property type="entry name" value="LARGE RIBOSOMAL SUBUNIT PROTEIN UL4M"/>
    <property type="match status" value="1"/>
</dbReference>
<dbReference type="HAMAP" id="MF_01328_B">
    <property type="entry name" value="Ribosomal_uL4_B"/>
    <property type="match status" value="1"/>
</dbReference>
<name>A0A1W1BDN3_9ZZZZ</name>
<evidence type="ECO:0000256" key="2">
    <source>
        <dbReference type="ARBA" id="ARBA00022980"/>
    </source>
</evidence>
<dbReference type="InterPro" id="IPR023574">
    <property type="entry name" value="Ribosomal_uL4_dom_sf"/>
</dbReference>
<dbReference type="SUPFAM" id="SSF52166">
    <property type="entry name" value="Ribosomal protein L4"/>
    <property type="match status" value="1"/>
</dbReference>
<dbReference type="InterPro" id="IPR002136">
    <property type="entry name" value="Ribosomal_uL4"/>
</dbReference>
<proteinExistence type="inferred from homology"/>
<dbReference type="GO" id="GO:0003735">
    <property type="term" value="F:structural constituent of ribosome"/>
    <property type="evidence" value="ECO:0007669"/>
    <property type="project" value="InterPro"/>
</dbReference>
<dbReference type="GO" id="GO:0005840">
    <property type="term" value="C:ribosome"/>
    <property type="evidence" value="ECO:0007669"/>
    <property type="project" value="UniProtKB-KW"/>
</dbReference>
<evidence type="ECO:0000313" key="5">
    <source>
        <dbReference type="EMBL" id="SFV51654.1"/>
    </source>
</evidence>
<keyword evidence="3" id="KW-0687">Ribonucleoprotein</keyword>
<evidence type="ECO:0000256" key="3">
    <source>
        <dbReference type="ARBA" id="ARBA00023274"/>
    </source>
</evidence>
<organism evidence="5">
    <name type="scientific">hydrothermal vent metagenome</name>
    <dbReference type="NCBI Taxonomy" id="652676"/>
    <lineage>
        <taxon>unclassified sequences</taxon>
        <taxon>metagenomes</taxon>
        <taxon>ecological metagenomes</taxon>
    </lineage>
</organism>
<reference evidence="5" key="1">
    <citation type="submission" date="2016-10" db="EMBL/GenBank/DDBJ databases">
        <authorList>
            <person name="de Groot N.N."/>
        </authorList>
    </citation>
    <scope>NUCLEOTIDE SEQUENCE</scope>
</reference>
<comment type="similarity">
    <text evidence="1">Belongs to the universal ribosomal protein uL4 family.</text>
</comment>
<gene>
    <name evidence="5" type="ORF">MNB_SV-9-1014</name>
</gene>
<keyword evidence="2 5" id="KW-0689">Ribosomal protein</keyword>
<dbReference type="NCBIfam" id="TIGR03953">
    <property type="entry name" value="rplD_bact"/>
    <property type="match status" value="1"/>
</dbReference>
<sequence length="197" mass="21732">MSNTVVVKTEELPKSFLEVHPHNLYLYCKAYASGLRANTAQTKNRSAVRGGGKKPWAQKGGGRARAGSLRSPIFVGGGVAFGPSTDKNYNQKVNKKQKKLALHHAIAEKVANDRVFVIDSVEIESGKTKDASAFVNSLEQRDVLVIKELIDNNTFLAFRNIQNAYLIEANELNAYLAAAYHSIVIEKAVWEKLTKES</sequence>
<dbReference type="AlphaFoldDB" id="A0A1W1BDN3"/>
<dbReference type="PANTHER" id="PTHR10746">
    <property type="entry name" value="50S RIBOSOMAL PROTEIN L4"/>
    <property type="match status" value="1"/>
</dbReference>
<accession>A0A1W1BDN3</accession>
<dbReference type="Pfam" id="PF00573">
    <property type="entry name" value="Ribosomal_L4"/>
    <property type="match status" value="1"/>
</dbReference>